<keyword evidence="1 2" id="KW-0694">RNA-binding</keyword>
<dbReference type="Proteomes" id="UP001465755">
    <property type="component" value="Unassembled WGS sequence"/>
</dbReference>
<dbReference type="Pfam" id="PF00076">
    <property type="entry name" value="RRM_1"/>
    <property type="match status" value="2"/>
</dbReference>
<feature type="domain" description="RRM" evidence="4">
    <location>
        <begin position="232"/>
        <end position="307"/>
    </location>
</feature>
<dbReference type="InterPro" id="IPR012677">
    <property type="entry name" value="Nucleotide-bd_a/b_plait_sf"/>
</dbReference>
<feature type="compositionally biased region" description="Acidic residues" evidence="3">
    <location>
        <begin position="50"/>
        <end position="61"/>
    </location>
</feature>
<dbReference type="GO" id="GO:0003723">
    <property type="term" value="F:RNA binding"/>
    <property type="evidence" value="ECO:0007669"/>
    <property type="project" value="UniProtKB-UniRule"/>
</dbReference>
<dbReference type="SMART" id="SM00360">
    <property type="entry name" value="RRM"/>
    <property type="match status" value="2"/>
</dbReference>
<dbReference type="CDD" id="cd00590">
    <property type="entry name" value="RRM_SF"/>
    <property type="match status" value="1"/>
</dbReference>
<feature type="compositionally biased region" description="Gly residues" evidence="3">
    <location>
        <begin position="776"/>
        <end position="795"/>
    </location>
</feature>
<organism evidence="5 6">
    <name type="scientific">Symbiochloris irregularis</name>
    <dbReference type="NCBI Taxonomy" id="706552"/>
    <lineage>
        <taxon>Eukaryota</taxon>
        <taxon>Viridiplantae</taxon>
        <taxon>Chlorophyta</taxon>
        <taxon>core chlorophytes</taxon>
        <taxon>Trebouxiophyceae</taxon>
        <taxon>Trebouxiales</taxon>
        <taxon>Trebouxiaceae</taxon>
        <taxon>Symbiochloris</taxon>
    </lineage>
</organism>
<feature type="compositionally biased region" description="Basic and acidic residues" evidence="3">
    <location>
        <begin position="539"/>
        <end position="554"/>
    </location>
</feature>
<proteinExistence type="predicted"/>
<gene>
    <name evidence="5" type="ORF">WJX73_007249</name>
</gene>
<feature type="domain" description="RRM" evidence="4">
    <location>
        <begin position="353"/>
        <end position="433"/>
    </location>
</feature>
<reference evidence="5 6" key="1">
    <citation type="journal article" date="2024" name="Nat. Commun.">
        <title>Phylogenomics reveals the evolutionary origins of lichenization in chlorophyte algae.</title>
        <authorList>
            <person name="Puginier C."/>
            <person name="Libourel C."/>
            <person name="Otte J."/>
            <person name="Skaloud P."/>
            <person name="Haon M."/>
            <person name="Grisel S."/>
            <person name="Petersen M."/>
            <person name="Berrin J.G."/>
            <person name="Delaux P.M."/>
            <person name="Dal Grande F."/>
            <person name="Keller J."/>
        </authorList>
    </citation>
    <scope>NUCLEOTIDE SEQUENCE [LARGE SCALE GENOMIC DNA]</scope>
    <source>
        <strain evidence="5 6">SAG 2036</strain>
    </source>
</reference>
<comment type="caution">
    <text evidence="5">The sequence shown here is derived from an EMBL/GenBank/DDBJ whole genome shotgun (WGS) entry which is preliminary data.</text>
</comment>
<feature type="compositionally biased region" description="Gly residues" evidence="3">
    <location>
        <begin position="808"/>
        <end position="825"/>
    </location>
</feature>
<evidence type="ECO:0000256" key="3">
    <source>
        <dbReference type="SAM" id="MobiDB-lite"/>
    </source>
</evidence>
<keyword evidence="6" id="KW-1185">Reference proteome</keyword>
<protein>
    <recommendedName>
        <fullName evidence="4">RRM domain-containing protein</fullName>
    </recommendedName>
</protein>
<evidence type="ECO:0000313" key="5">
    <source>
        <dbReference type="EMBL" id="KAK9785607.1"/>
    </source>
</evidence>
<feature type="compositionally biased region" description="Acidic residues" evidence="3">
    <location>
        <begin position="1"/>
        <end position="16"/>
    </location>
</feature>
<dbReference type="AlphaFoldDB" id="A0AAW1NLQ0"/>
<dbReference type="Gene3D" id="3.30.70.330">
    <property type="match status" value="2"/>
</dbReference>
<evidence type="ECO:0000256" key="1">
    <source>
        <dbReference type="ARBA" id="ARBA00022884"/>
    </source>
</evidence>
<dbReference type="SUPFAM" id="SSF54928">
    <property type="entry name" value="RNA-binding domain, RBD"/>
    <property type="match status" value="2"/>
</dbReference>
<evidence type="ECO:0000259" key="4">
    <source>
        <dbReference type="PROSITE" id="PS50102"/>
    </source>
</evidence>
<name>A0AAW1NLQ0_9CHLO</name>
<dbReference type="InterPro" id="IPR052462">
    <property type="entry name" value="SLIRP/GR-RBP-like"/>
</dbReference>
<dbReference type="EMBL" id="JALJOQ010000297">
    <property type="protein sequence ID" value="KAK9785607.1"/>
    <property type="molecule type" value="Genomic_DNA"/>
</dbReference>
<sequence length="835" mass="86208">MAAADEIQEHEADEEAAGSPAEDVITFDQNLAEDQQGDDLSDFGEAGLETLEDANAADDSNEDIKEAEAQNNPALVKDEQQSIAQEDELVDIKQESKPAAPPPPKQEGGAAQEWEAMTVPIAWRPLPLLKLKTVSRTADERAVRTALEGAGLSVRSVCFDSTLDASRSRTALVRLDPPELPWQSTEEAADGKVPDGDTTKLANAAAAKLKAIEPPLEIGGEPVQAESATLQVELFIGNLTEQWEEEQACMEAMKEFGTVERLAMICNPDGVSKGYAFVEFSRPSEAQRCKDAMDKIELEMRPDVRQRIGSRASGGVNGADQPEQRMPFQRWEQVKLLRAEWSRPKTVQSLFSRVLYISNLKPGFKDISLLRSIFEDQGEINECHLPRNKQTGNSKGFAFVEFMKSADADKALRDLDGTEHEMLGKLLVSFANPAKPYGGRGGGAFGGAGGRGAPGLAAGGAAGGAWINPQMNQAVQMRQVQQQQQANAQLQLQARMQEQVRQQTLALQQQVQAAQRQAQQAQQQAAAAQAAAQAMQRKAQQEEQARRREEEQRRIAERAAAARMTPKDASYGSGGYGGQLGGAGGSQDMSAYGGYNGAQGGLGVGGSAGGGSGGYSGSGNLNSQAYGQGLGTSQQGYGGGNGGSGGYGSANATSMGMGGYGSGAGGASGYGANQGGNGGGSYGNYGASQGGGAGMASSGGGGYGQGSGGYGQGSYGSQGAGNSYGGNGSQAGAGYGNQSNYGSSGYGQGYGNSGYGGNGSSAAVSGGMGGYGQGQGSYGSGYGGDGQQQGEGGYGVAASAGQKRDSGDYGGYNQSGGYGSYGGYGQQDNKRSRYG</sequence>
<evidence type="ECO:0000256" key="2">
    <source>
        <dbReference type="PROSITE-ProRule" id="PRU00176"/>
    </source>
</evidence>
<dbReference type="InterPro" id="IPR035979">
    <property type="entry name" value="RBD_domain_sf"/>
</dbReference>
<dbReference type="PANTHER" id="PTHR48027">
    <property type="entry name" value="HETEROGENEOUS NUCLEAR RIBONUCLEOPROTEIN 87F-RELATED"/>
    <property type="match status" value="1"/>
</dbReference>
<evidence type="ECO:0000313" key="6">
    <source>
        <dbReference type="Proteomes" id="UP001465755"/>
    </source>
</evidence>
<feature type="region of interest" description="Disordered" evidence="3">
    <location>
        <begin position="712"/>
        <end position="733"/>
    </location>
</feature>
<feature type="region of interest" description="Disordered" evidence="3">
    <location>
        <begin position="1"/>
        <end position="111"/>
    </location>
</feature>
<accession>A0AAW1NLQ0</accession>
<feature type="region of interest" description="Disordered" evidence="3">
    <location>
        <begin position="776"/>
        <end position="835"/>
    </location>
</feature>
<feature type="region of interest" description="Disordered" evidence="3">
    <location>
        <begin position="533"/>
        <end position="554"/>
    </location>
</feature>
<dbReference type="InterPro" id="IPR000504">
    <property type="entry name" value="RRM_dom"/>
</dbReference>
<dbReference type="PROSITE" id="PS50102">
    <property type="entry name" value="RRM"/>
    <property type="match status" value="2"/>
</dbReference>